<evidence type="ECO:0000313" key="7">
    <source>
        <dbReference type="Proteomes" id="UP001433638"/>
    </source>
</evidence>
<evidence type="ECO:0000259" key="5">
    <source>
        <dbReference type="PROSITE" id="PS50931"/>
    </source>
</evidence>
<dbReference type="Gene3D" id="3.40.190.10">
    <property type="entry name" value="Periplasmic binding protein-like II"/>
    <property type="match status" value="2"/>
</dbReference>
<dbReference type="SUPFAM" id="SSF53850">
    <property type="entry name" value="Periplasmic binding protein-like II"/>
    <property type="match status" value="1"/>
</dbReference>
<comment type="caution">
    <text evidence="6">The sequence shown here is derived from an EMBL/GenBank/DDBJ whole genome shotgun (WGS) entry which is preliminary data.</text>
</comment>
<dbReference type="InterPro" id="IPR036388">
    <property type="entry name" value="WH-like_DNA-bd_sf"/>
</dbReference>
<evidence type="ECO:0000313" key="6">
    <source>
        <dbReference type="EMBL" id="MEQ6291635.1"/>
    </source>
</evidence>
<proteinExistence type="inferred from homology"/>
<dbReference type="Proteomes" id="UP001433638">
    <property type="component" value="Unassembled WGS sequence"/>
</dbReference>
<dbReference type="InterPro" id="IPR058163">
    <property type="entry name" value="LysR-type_TF_proteobact-type"/>
</dbReference>
<gene>
    <name evidence="6" type="primary">gcvA</name>
    <name evidence="6" type="ORF">ABNW52_13535</name>
</gene>
<keyword evidence="4" id="KW-0804">Transcription</keyword>
<dbReference type="RefSeq" id="WP_349588776.1">
    <property type="nucleotide sequence ID" value="NZ_JBEFLD010000007.1"/>
</dbReference>
<reference evidence="6" key="1">
    <citation type="submission" date="2024-06" db="EMBL/GenBank/DDBJ databases">
        <title>Genome sequence of Vogesella sp. MAHUQ-64.</title>
        <authorList>
            <person name="Huq M.A."/>
        </authorList>
    </citation>
    <scope>NUCLEOTIDE SEQUENCE</scope>
    <source>
        <strain evidence="6">MAHUQ-64</strain>
    </source>
</reference>
<dbReference type="PROSITE" id="PS50931">
    <property type="entry name" value="HTH_LYSR"/>
    <property type="match status" value="1"/>
</dbReference>
<name>A0ABV1M7U7_9NEIS</name>
<sequence>MNRRLPPLNALRVFETAARLDSFSAAAEQLNVTHGAVSRQIAQLEEWLGVALFVRHGRRVQLSDAGRQYLPVLQTAFDSIASATEKLTSNRPRLLRINVTPTLAMHWLLPRLTRFQRRHPGVELRLATSDAAINNQHADFDIAIRRGNDHWHGFVSHTFLTEHELPAASPALLARLPLHTAADLAQHTLLHSETRPVAWERWLAAAGEPALQAAGQQHFDHYYLALQAAIDGLGVTLGPLPVIEELLASGKLVTPLDGPRVRVRGYSWVLPLALAEDPLCADFCAWLEEEGEE</sequence>
<dbReference type="InterPro" id="IPR005119">
    <property type="entry name" value="LysR_subst-bd"/>
</dbReference>
<protein>
    <submittedName>
        <fullName evidence="6">Transcriptional regulator GcvA</fullName>
    </submittedName>
</protein>
<evidence type="ECO:0000256" key="3">
    <source>
        <dbReference type="ARBA" id="ARBA00023125"/>
    </source>
</evidence>
<dbReference type="PRINTS" id="PR00039">
    <property type="entry name" value="HTHLYSR"/>
</dbReference>
<dbReference type="EMBL" id="JBEFLD010000007">
    <property type="protein sequence ID" value="MEQ6291635.1"/>
    <property type="molecule type" value="Genomic_DNA"/>
</dbReference>
<dbReference type="Gene3D" id="1.10.10.10">
    <property type="entry name" value="Winged helix-like DNA-binding domain superfamily/Winged helix DNA-binding domain"/>
    <property type="match status" value="1"/>
</dbReference>
<keyword evidence="7" id="KW-1185">Reference proteome</keyword>
<keyword evidence="3" id="KW-0238">DNA-binding</keyword>
<dbReference type="SUPFAM" id="SSF46785">
    <property type="entry name" value="Winged helix' DNA-binding domain"/>
    <property type="match status" value="1"/>
</dbReference>
<keyword evidence="2" id="KW-0805">Transcription regulation</keyword>
<dbReference type="Pfam" id="PF00126">
    <property type="entry name" value="HTH_1"/>
    <property type="match status" value="1"/>
</dbReference>
<comment type="similarity">
    <text evidence="1">Belongs to the LysR transcriptional regulatory family.</text>
</comment>
<evidence type="ECO:0000256" key="2">
    <source>
        <dbReference type="ARBA" id="ARBA00023015"/>
    </source>
</evidence>
<evidence type="ECO:0000256" key="4">
    <source>
        <dbReference type="ARBA" id="ARBA00023163"/>
    </source>
</evidence>
<dbReference type="InterPro" id="IPR000847">
    <property type="entry name" value="LysR_HTH_N"/>
</dbReference>
<feature type="domain" description="HTH lysR-type" evidence="5">
    <location>
        <begin position="6"/>
        <end position="63"/>
    </location>
</feature>
<dbReference type="PANTHER" id="PTHR30537:SF74">
    <property type="entry name" value="HTH-TYPE TRANSCRIPTIONAL REGULATOR TRPI"/>
    <property type="match status" value="1"/>
</dbReference>
<organism evidence="6 7">
    <name type="scientific">Vogesella oryzagri</name>
    <dbReference type="NCBI Taxonomy" id="3160864"/>
    <lineage>
        <taxon>Bacteria</taxon>
        <taxon>Pseudomonadati</taxon>
        <taxon>Pseudomonadota</taxon>
        <taxon>Betaproteobacteria</taxon>
        <taxon>Neisseriales</taxon>
        <taxon>Chromobacteriaceae</taxon>
        <taxon>Vogesella</taxon>
    </lineage>
</organism>
<dbReference type="CDD" id="cd08432">
    <property type="entry name" value="PBP2_GcdR_TrpI_HvrB_AmpR_like"/>
    <property type="match status" value="1"/>
</dbReference>
<dbReference type="NCBIfam" id="NF008352">
    <property type="entry name" value="PRK11139.1"/>
    <property type="match status" value="1"/>
</dbReference>
<dbReference type="InterPro" id="IPR036390">
    <property type="entry name" value="WH_DNA-bd_sf"/>
</dbReference>
<dbReference type="Pfam" id="PF03466">
    <property type="entry name" value="LysR_substrate"/>
    <property type="match status" value="1"/>
</dbReference>
<dbReference type="PANTHER" id="PTHR30537">
    <property type="entry name" value="HTH-TYPE TRANSCRIPTIONAL REGULATOR"/>
    <property type="match status" value="1"/>
</dbReference>
<evidence type="ECO:0000256" key="1">
    <source>
        <dbReference type="ARBA" id="ARBA00009437"/>
    </source>
</evidence>
<accession>A0ABV1M7U7</accession>